<dbReference type="AlphaFoldDB" id="A0A5N6LRB6"/>
<gene>
    <name evidence="1" type="ORF">E3N88_37447</name>
</gene>
<name>A0A5N6LRB6_9ASTR</name>
<evidence type="ECO:0000313" key="2">
    <source>
        <dbReference type="Proteomes" id="UP000326396"/>
    </source>
</evidence>
<sequence length="78" mass="8207">MNYRHEHHHTPPGKSLQINFRVWATISAGTASLCATASATVCPSPSPPSAASTEASRVSRLLQPNATATAFLRPPAVL</sequence>
<protein>
    <submittedName>
        <fullName evidence="1">Uncharacterized protein</fullName>
    </submittedName>
</protein>
<reference evidence="1 2" key="1">
    <citation type="submission" date="2019-05" db="EMBL/GenBank/DDBJ databases">
        <title>Mikania micrantha, genome provides insights into the molecular mechanism of rapid growth.</title>
        <authorList>
            <person name="Liu B."/>
        </authorList>
    </citation>
    <scope>NUCLEOTIDE SEQUENCE [LARGE SCALE GENOMIC DNA]</scope>
    <source>
        <strain evidence="1">NLD-2019</strain>
        <tissue evidence="1">Leaf</tissue>
    </source>
</reference>
<dbReference type="Proteomes" id="UP000326396">
    <property type="component" value="Linkage Group LG8"/>
</dbReference>
<organism evidence="1 2">
    <name type="scientific">Mikania micrantha</name>
    <name type="common">bitter vine</name>
    <dbReference type="NCBI Taxonomy" id="192012"/>
    <lineage>
        <taxon>Eukaryota</taxon>
        <taxon>Viridiplantae</taxon>
        <taxon>Streptophyta</taxon>
        <taxon>Embryophyta</taxon>
        <taxon>Tracheophyta</taxon>
        <taxon>Spermatophyta</taxon>
        <taxon>Magnoliopsida</taxon>
        <taxon>eudicotyledons</taxon>
        <taxon>Gunneridae</taxon>
        <taxon>Pentapetalae</taxon>
        <taxon>asterids</taxon>
        <taxon>campanulids</taxon>
        <taxon>Asterales</taxon>
        <taxon>Asteraceae</taxon>
        <taxon>Asteroideae</taxon>
        <taxon>Heliantheae alliance</taxon>
        <taxon>Eupatorieae</taxon>
        <taxon>Mikania</taxon>
    </lineage>
</organism>
<dbReference type="EMBL" id="SZYD01000018">
    <property type="protein sequence ID" value="KAD2804070.1"/>
    <property type="molecule type" value="Genomic_DNA"/>
</dbReference>
<comment type="caution">
    <text evidence="1">The sequence shown here is derived from an EMBL/GenBank/DDBJ whole genome shotgun (WGS) entry which is preliminary data.</text>
</comment>
<accession>A0A5N6LRB6</accession>
<evidence type="ECO:0000313" key="1">
    <source>
        <dbReference type="EMBL" id="KAD2804070.1"/>
    </source>
</evidence>
<proteinExistence type="predicted"/>
<keyword evidence="2" id="KW-1185">Reference proteome</keyword>